<dbReference type="Gene3D" id="3.40.50.1820">
    <property type="entry name" value="alpha/beta hydrolase"/>
    <property type="match status" value="1"/>
</dbReference>
<evidence type="ECO:0000259" key="1">
    <source>
        <dbReference type="Pfam" id="PF12697"/>
    </source>
</evidence>
<dbReference type="InterPro" id="IPR052897">
    <property type="entry name" value="Sec-Metab_Biosynth_Hydrolase"/>
</dbReference>
<evidence type="ECO:0000313" key="2">
    <source>
        <dbReference type="EMBL" id="ANH36763.1"/>
    </source>
</evidence>
<reference evidence="2 3" key="1">
    <citation type="submission" date="2016-03" db="EMBL/GenBank/DDBJ databases">
        <title>Complete genome sequence of a soil Actinobacterium, Nocardioides dokdonensis FR1436.</title>
        <authorList>
            <person name="Kwon S.-K."/>
            <person name="Kim K."/>
            <person name="Kim J.F."/>
        </authorList>
    </citation>
    <scope>NUCLEOTIDE SEQUENCE [LARGE SCALE GENOMIC DNA]</scope>
    <source>
        <strain evidence="2 3">FR1436</strain>
    </source>
</reference>
<protein>
    <submittedName>
        <fullName evidence="2">Alpha/beta hydrolase family protein</fullName>
    </submittedName>
</protein>
<dbReference type="GO" id="GO:0016787">
    <property type="term" value="F:hydrolase activity"/>
    <property type="evidence" value="ECO:0007669"/>
    <property type="project" value="UniProtKB-KW"/>
</dbReference>
<evidence type="ECO:0000313" key="3">
    <source>
        <dbReference type="Proteomes" id="UP000077868"/>
    </source>
</evidence>
<dbReference type="PANTHER" id="PTHR37017">
    <property type="entry name" value="AB HYDROLASE-1 DOMAIN-CONTAINING PROTEIN-RELATED"/>
    <property type="match status" value="1"/>
</dbReference>
<dbReference type="AlphaFoldDB" id="A0A1A9GGL7"/>
<name>A0A1A9GGL7_9ACTN</name>
<dbReference type="Pfam" id="PF12697">
    <property type="entry name" value="Abhydrolase_6"/>
    <property type="match status" value="1"/>
</dbReference>
<dbReference type="OrthoDB" id="64996at2"/>
<dbReference type="InterPro" id="IPR029058">
    <property type="entry name" value="AB_hydrolase_fold"/>
</dbReference>
<dbReference type="EMBL" id="CP015079">
    <property type="protein sequence ID" value="ANH36763.1"/>
    <property type="molecule type" value="Genomic_DNA"/>
</dbReference>
<dbReference type="PATRIC" id="fig|1300347.3.peg.311"/>
<dbReference type="STRING" id="1300347.I601_0310"/>
<organism evidence="2 3">
    <name type="scientific">Nocardioides dokdonensis FR1436</name>
    <dbReference type="NCBI Taxonomy" id="1300347"/>
    <lineage>
        <taxon>Bacteria</taxon>
        <taxon>Bacillati</taxon>
        <taxon>Actinomycetota</taxon>
        <taxon>Actinomycetes</taxon>
        <taxon>Propionibacteriales</taxon>
        <taxon>Nocardioidaceae</taxon>
        <taxon>Nocardioides</taxon>
    </lineage>
</organism>
<dbReference type="Proteomes" id="UP000077868">
    <property type="component" value="Chromosome"/>
</dbReference>
<sequence length="227" mass="23809">MSTVLLVHGAFCRGWVWEDTVTALRKAGHRAHTLDLPSSGAAAEGLGDLQADADAVRQALAGIDDDVVLVAHSGGGMVLTELADHPRVSRSVYVAALWPQKGQSVGDLLGGELPGWIAMREDGAVQVAGDPDVVRDALCLDVDQDRFLTDLYPRYVLTSLSSIGAPSTAPSPSHPSSYVICEQDHAVPPEAQEAMAGAADHVHRLPSSHSPMLSMPQRLAEAIAAAA</sequence>
<proteinExistence type="predicted"/>
<dbReference type="InterPro" id="IPR000073">
    <property type="entry name" value="AB_hydrolase_1"/>
</dbReference>
<dbReference type="RefSeq" id="WP_068105528.1">
    <property type="nucleotide sequence ID" value="NZ_CP015079.1"/>
</dbReference>
<accession>A0A1A9GGL7</accession>
<dbReference type="KEGG" id="ndk:I601_0310"/>
<gene>
    <name evidence="2" type="ORF">I601_0310</name>
</gene>
<feature type="domain" description="AB hydrolase-1" evidence="1">
    <location>
        <begin position="4"/>
        <end position="222"/>
    </location>
</feature>
<dbReference type="PANTHER" id="PTHR37017:SF11">
    <property type="entry name" value="ESTERASE_LIPASE_THIOESTERASE DOMAIN-CONTAINING PROTEIN"/>
    <property type="match status" value="1"/>
</dbReference>
<keyword evidence="2" id="KW-0378">Hydrolase</keyword>
<keyword evidence="3" id="KW-1185">Reference proteome</keyword>
<dbReference type="SUPFAM" id="SSF53474">
    <property type="entry name" value="alpha/beta-Hydrolases"/>
    <property type="match status" value="1"/>
</dbReference>